<dbReference type="Pfam" id="PF10300">
    <property type="entry name" value="Iml2-TPR_39"/>
    <property type="match status" value="1"/>
</dbReference>
<organism evidence="4 5">
    <name type="scientific">Cyclopterus lumpus</name>
    <name type="common">Lumpsucker</name>
    <dbReference type="NCBI Taxonomy" id="8103"/>
    <lineage>
        <taxon>Eukaryota</taxon>
        <taxon>Metazoa</taxon>
        <taxon>Chordata</taxon>
        <taxon>Craniata</taxon>
        <taxon>Vertebrata</taxon>
        <taxon>Euteleostomi</taxon>
        <taxon>Actinopterygii</taxon>
        <taxon>Neopterygii</taxon>
        <taxon>Teleostei</taxon>
        <taxon>Neoteleostei</taxon>
        <taxon>Acanthomorphata</taxon>
        <taxon>Eupercaria</taxon>
        <taxon>Perciformes</taxon>
        <taxon>Cottioidei</taxon>
        <taxon>Cottales</taxon>
        <taxon>Cyclopteridae</taxon>
        <taxon>Cyclopterus</taxon>
    </lineage>
</organism>
<gene>
    <name evidence="4" type="primary">zgc:158403</name>
</gene>
<dbReference type="GeneTree" id="ENSGT00950000182917"/>
<evidence type="ECO:0000256" key="3">
    <source>
        <dbReference type="SAM" id="Phobius"/>
    </source>
</evidence>
<keyword evidence="3" id="KW-0472">Membrane</keyword>
<sequence length="544" mass="62820">IFVRGHRQCHRRIGTRHPVMTLKECLDECMEALDLFLNNHFNESLEKLRPRVNESMYHALIYATVLEMQAMMTFQPEDISNAGNTMKSAQEVCQRFRRKSPGLSNKSDRGSLTEVQLHAEVCYAECQLQRAALTFLQDENMVSFIKGGIKVRNSYLIYKELHSFIKSHSCLKGPSHVHLEGGISFGIGAFNLDTQSLRVRGILRRQGEYGLSLLHDGATGINLRSMLCALLLLCYYTFLTFILGRAGTPCPKNLRFGSFRFGAIFLFFAGRTEEIKGNIDEAVALFEDGCKAQQAWKQFHHMCYWELMWCFTYKRAWKMAYFYADLLSKESRWSKAMYVYMKAAYLSMLHEDEARPFGEDEVELFRQVSTFKQKIAGKSPPTEKFAIRKARRYKAHCPIRLPVPVLEMMYMWNGFSMISMRPELTEGMMQTLVEAELTLQESPDNEYSVDDRCVIHLLRGLCLKNQGLLQAAEDSFRKVLSSEKKIRFDHYLVPNCLVELGLLYIDQGRRDEAIKLLHKARYVHWKTHICASSCLVLEDNLPNT</sequence>
<feature type="transmembrane region" description="Helical" evidence="3">
    <location>
        <begin position="227"/>
        <end position="246"/>
    </location>
</feature>
<dbReference type="AlphaFoldDB" id="A0A8C3G1R5"/>
<reference evidence="4" key="1">
    <citation type="submission" date="2025-08" db="UniProtKB">
        <authorList>
            <consortium name="Ensembl"/>
        </authorList>
    </citation>
    <scope>IDENTIFICATION</scope>
</reference>
<evidence type="ECO:0000256" key="2">
    <source>
        <dbReference type="ARBA" id="ARBA00022803"/>
    </source>
</evidence>
<protein>
    <submittedName>
        <fullName evidence="4">Zgc:158403</fullName>
    </submittedName>
</protein>
<dbReference type="SMART" id="SM00028">
    <property type="entry name" value="TPR"/>
    <property type="match status" value="3"/>
</dbReference>
<dbReference type="Pfam" id="PF13181">
    <property type="entry name" value="TPR_8"/>
    <property type="match status" value="1"/>
</dbReference>
<comment type="similarity">
    <text evidence="1">Belongs to the TTC39 family.</text>
</comment>
<evidence type="ECO:0000313" key="5">
    <source>
        <dbReference type="Proteomes" id="UP000694565"/>
    </source>
</evidence>
<dbReference type="InterPro" id="IPR011990">
    <property type="entry name" value="TPR-like_helical_dom_sf"/>
</dbReference>
<keyword evidence="5" id="KW-1185">Reference proteome</keyword>
<keyword evidence="3" id="KW-0812">Transmembrane</keyword>
<dbReference type="Ensembl" id="ENSCLMT00005029254.1">
    <property type="protein sequence ID" value="ENSCLMP00005028055.1"/>
    <property type="gene ID" value="ENSCLMG00005013061.1"/>
</dbReference>
<name>A0A8C3G1R5_CYCLU</name>
<keyword evidence="2" id="KW-0802">TPR repeat</keyword>
<keyword evidence="3" id="KW-1133">Transmembrane helix</keyword>
<proteinExistence type="inferred from homology"/>
<evidence type="ECO:0000256" key="1">
    <source>
        <dbReference type="ARBA" id="ARBA00006400"/>
    </source>
</evidence>
<dbReference type="Gene3D" id="1.25.40.10">
    <property type="entry name" value="Tetratricopeptide repeat domain"/>
    <property type="match status" value="1"/>
</dbReference>
<evidence type="ECO:0000313" key="4">
    <source>
        <dbReference type="Ensembl" id="ENSCLMP00005028055.1"/>
    </source>
</evidence>
<dbReference type="Proteomes" id="UP000694565">
    <property type="component" value="Unplaced"/>
</dbReference>
<dbReference type="PANTHER" id="PTHR31859">
    <property type="entry name" value="TETRATRICOPEPTIDE REPEAT PROTEIN 39 FAMILY MEMBER"/>
    <property type="match status" value="1"/>
</dbReference>
<dbReference type="InterPro" id="IPR019734">
    <property type="entry name" value="TPR_rpt"/>
</dbReference>
<dbReference type="SUPFAM" id="SSF48452">
    <property type="entry name" value="TPR-like"/>
    <property type="match status" value="1"/>
</dbReference>
<reference evidence="4" key="2">
    <citation type="submission" date="2025-09" db="UniProtKB">
        <authorList>
            <consortium name="Ensembl"/>
        </authorList>
    </citation>
    <scope>IDENTIFICATION</scope>
</reference>
<dbReference type="PANTHER" id="PTHR31859:SF7">
    <property type="entry name" value="TETRATRICOPEPTIDE REPEAT PROTEIN 39A"/>
    <property type="match status" value="1"/>
</dbReference>
<accession>A0A8C3G1R5</accession>
<dbReference type="InterPro" id="IPR019412">
    <property type="entry name" value="IML2/TPR_39"/>
</dbReference>